<gene>
    <name evidence="2" type="ORF">SAMN06265338_101508</name>
</gene>
<evidence type="ECO:0000313" key="2">
    <source>
        <dbReference type="EMBL" id="SNB56397.1"/>
    </source>
</evidence>
<organism evidence="2 3">
    <name type="scientific">Rhodoblastus acidophilus</name>
    <name type="common">Rhodopseudomonas acidophila</name>
    <dbReference type="NCBI Taxonomy" id="1074"/>
    <lineage>
        <taxon>Bacteria</taxon>
        <taxon>Pseudomonadati</taxon>
        <taxon>Pseudomonadota</taxon>
        <taxon>Alphaproteobacteria</taxon>
        <taxon>Hyphomicrobiales</taxon>
        <taxon>Rhodoblastaceae</taxon>
        <taxon>Rhodoblastus</taxon>
    </lineage>
</organism>
<dbReference type="RefSeq" id="WP_088518969.1">
    <property type="nucleotide sequence ID" value="NZ_FYDG01000001.1"/>
</dbReference>
<dbReference type="OrthoDB" id="9801454at2"/>
<name>A0A212QAY2_RHOAC</name>
<feature type="domain" description="CinA C-terminal" evidence="1">
    <location>
        <begin position="9"/>
        <end position="161"/>
    </location>
</feature>
<dbReference type="InterPro" id="IPR036653">
    <property type="entry name" value="CinA-like_C"/>
</dbReference>
<evidence type="ECO:0000313" key="3">
    <source>
        <dbReference type="Proteomes" id="UP000198418"/>
    </source>
</evidence>
<evidence type="ECO:0000259" key="1">
    <source>
        <dbReference type="Pfam" id="PF02464"/>
    </source>
</evidence>
<protein>
    <submittedName>
        <fullName evidence="2">Nicotinamide-nucleotide amidase</fullName>
    </submittedName>
</protein>
<dbReference type="AlphaFoldDB" id="A0A212QAY2"/>
<dbReference type="Proteomes" id="UP000198418">
    <property type="component" value="Unassembled WGS sequence"/>
</dbReference>
<proteinExistence type="predicted"/>
<dbReference type="EMBL" id="FYDG01000001">
    <property type="protein sequence ID" value="SNB56397.1"/>
    <property type="molecule type" value="Genomic_DNA"/>
</dbReference>
<accession>A0A212QAY2</accession>
<dbReference type="Pfam" id="PF02464">
    <property type="entry name" value="CinA"/>
    <property type="match status" value="1"/>
</dbReference>
<dbReference type="Gene3D" id="3.90.950.20">
    <property type="entry name" value="CinA-like"/>
    <property type="match status" value="1"/>
</dbReference>
<dbReference type="InterPro" id="IPR008136">
    <property type="entry name" value="CinA_C"/>
</dbReference>
<dbReference type="NCBIfam" id="TIGR00199">
    <property type="entry name" value="PncC_domain"/>
    <property type="match status" value="1"/>
</dbReference>
<keyword evidence="3" id="KW-1185">Reference proteome</keyword>
<reference evidence="3" key="1">
    <citation type="submission" date="2017-06" db="EMBL/GenBank/DDBJ databases">
        <authorList>
            <person name="Varghese N."/>
            <person name="Submissions S."/>
        </authorList>
    </citation>
    <scope>NUCLEOTIDE SEQUENCE [LARGE SCALE GENOMIC DNA]</scope>
    <source>
        <strain evidence="3">DSM 137</strain>
    </source>
</reference>
<sequence length="168" mass="17496">MNRQVLEQSEKLLAAARARKIKLASAESCTGGLIAAALTEIPGSSDVFERGFVTYSNEAKTDLLGVAKELIAKHGAVSEQTVEAMALGALEHSRAHLALSVSGVAGPGGGTADKPVGTVFFAVAQDDRPVRIVRKAFDAALSRGEIREQATAFGLNLLLEAVEPSLLA</sequence>
<dbReference type="SUPFAM" id="SSF142433">
    <property type="entry name" value="CinA-like"/>
    <property type="match status" value="1"/>
</dbReference>